<protein>
    <recommendedName>
        <fullName evidence="1">Xylanase inhibitor C-terminal domain-containing protein</fullName>
    </recommendedName>
</protein>
<dbReference type="Pfam" id="PF14541">
    <property type="entry name" value="TAXi_C"/>
    <property type="match status" value="1"/>
</dbReference>
<dbReference type="InterPro" id="IPR021109">
    <property type="entry name" value="Peptidase_aspartic_dom_sf"/>
</dbReference>
<dbReference type="PANTHER" id="PTHR13683:SF750">
    <property type="entry name" value="ASPARTYL PROTEASE AED1"/>
    <property type="match status" value="1"/>
</dbReference>
<accession>A0A8D9MGI4</accession>
<dbReference type="AlphaFoldDB" id="A0A8D9MGI4"/>
<sequence>MITRLPLKAYEALRTAFKEKMSSYKTTSGSRILDTCYDFTGQETVNIPKVSFSFKGGTVVELLTRKGSFFFFFFFFDSKGVLYVHDMSKVCLAFANNTNVGNVAIFGNVQ</sequence>
<dbReference type="GO" id="GO:0004190">
    <property type="term" value="F:aspartic-type endopeptidase activity"/>
    <property type="evidence" value="ECO:0007669"/>
    <property type="project" value="InterPro"/>
</dbReference>
<dbReference type="EMBL" id="LS974626">
    <property type="protein sequence ID" value="CAG7911542.1"/>
    <property type="molecule type" value="Genomic_DNA"/>
</dbReference>
<dbReference type="Gramene" id="A10p27880.2_BraZ1">
    <property type="protein sequence ID" value="A10p27880.2_BraZ1.CDS.1"/>
    <property type="gene ID" value="A10g27880.2_BraZ1"/>
</dbReference>
<organism evidence="2 3">
    <name type="scientific">Brassica campestris</name>
    <name type="common">Field mustard</name>
    <dbReference type="NCBI Taxonomy" id="3711"/>
    <lineage>
        <taxon>Eukaryota</taxon>
        <taxon>Viridiplantae</taxon>
        <taxon>Streptophyta</taxon>
        <taxon>Embryophyta</taxon>
        <taxon>Tracheophyta</taxon>
        <taxon>Spermatophyta</taxon>
        <taxon>Magnoliopsida</taxon>
        <taxon>eudicotyledons</taxon>
        <taxon>Gunneridae</taxon>
        <taxon>Pentapetalae</taxon>
        <taxon>rosids</taxon>
        <taxon>malvids</taxon>
        <taxon>Brassicales</taxon>
        <taxon>Brassicaceae</taxon>
        <taxon>Brassiceae</taxon>
        <taxon>Brassica</taxon>
    </lineage>
</organism>
<feature type="domain" description="Xylanase inhibitor C-terminal" evidence="1">
    <location>
        <begin position="2"/>
        <end position="110"/>
    </location>
</feature>
<dbReference type="Proteomes" id="UP000694005">
    <property type="component" value="Chromosome A10"/>
</dbReference>
<proteinExistence type="predicted"/>
<dbReference type="InterPro" id="IPR032799">
    <property type="entry name" value="TAXi_C"/>
</dbReference>
<dbReference type="GO" id="GO:0006508">
    <property type="term" value="P:proteolysis"/>
    <property type="evidence" value="ECO:0007669"/>
    <property type="project" value="InterPro"/>
</dbReference>
<dbReference type="InterPro" id="IPR001461">
    <property type="entry name" value="Aspartic_peptidase_A1"/>
</dbReference>
<name>A0A8D9MGI4_BRACM</name>
<evidence type="ECO:0000313" key="2">
    <source>
        <dbReference type="EMBL" id="CAG7911542.1"/>
    </source>
</evidence>
<dbReference type="Gene3D" id="2.40.70.10">
    <property type="entry name" value="Acid Proteases"/>
    <property type="match status" value="1"/>
</dbReference>
<evidence type="ECO:0000313" key="3">
    <source>
        <dbReference type="Proteomes" id="UP000694005"/>
    </source>
</evidence>
<dbReference type="SUPFAM" id="SSF50630">
    <property type="entry name" value="Acid proteases"/>
    <property type="match status" value="1"/>
</dbReference>
<evidence type="ECO:0000259" key="1">
    <source>
        <dbReference type="Pfam" id="PF14541"/>
    </source>
</evidence>
<dbReference type="PANTHER" id="PTHR13683">
    <property type="entry name" value="ASPARTYL PROTEASES"/>
    <property type="match status" value="1"/>
</dbReference>
<reference evidence="2 3" key="1">
    <citation type="submission" date="2021-07" db="EMBL/GenBank/DDBJ databases">
        <authorList>
            <consortium name="Genoscope - CEA"/>
            <person name="William W."/>
        </authorList>
    </citation>
    <scope>NUCLEOTIDE SEQUENCE [LARGE SCALE GENOMIC DNA]</scope>
</reference>
<gene>
    <name evidence="2" type="ORF">BRAPAZ1V2_A10P27880.2</name>
</gene>